<organism evidence="2 3">
    <name type="scientific">Mycobacterium aquaticum</name>
    <dbReference type="NCBI Taxonomy" id="1927124"/>
    <lineage>
        <taxon>Bacteria</taxon>
        <taxon>Bacillati</taxon>
        <taxon>Actinomycetota</taxon>
        <taxon>Actinomycetes</taxon>
        <taxon>Mycobacteriales</taxon>
        <taxon>Mycobacteriaceae</taxon>
        <taxon>Mycobacterium</taxon>
    </lineage>
</organism>
<proteinExistence type="predicted"/>
<comment type="caution">
    <text evidence="2">The sequence shown here is derived from an EMBL/GenBank/DDBJ whole genome shotgun (WGS) entry which is preliminary data.</text>
</comment>
<feature type="non-terminal residue" evidence="2">
    <location>
        <position position="81"/>
    </location>
</feature>
<reference evidence="2 3" key="1">
    <citation type="submission" date="2017-02" db="EMBL/GenBank/DDBJ databases">
        <title>The new phylogeny of genus Mycobacterium.</title>
        <authorList>
            <person name="Tortoli E."/>
            <person name="Trovato A."/>
            <person name="Cirillo D.M."/>
        </authorList>
    </citation>
    <scope>NUCLEOTIDE SEQUENCE [LARGE SCALE GENOMIC DNA]</scope>
    <source>
        <strain evidence="2 3">RW6</strain>
    </source>
</reference>
<evidence type="ECO:0000313" key="3">
    <source>
        <dbReference type="Proteomes" id="UP000192448"/>
    </source>
</evidence>
<evidence type="ECO:0008006" key="4">
    <source>
        <dbReference type="Google" id="ProtNLM"/>
    </source>
</evidence>
<dbReference type="Proteomes" id="UP000192448">
    <property type="component" value="Unassembled WGS sequence"/>
</dbReference>
<evidence type="ECO:0000256" key="1">
    <source>
        <dbReference type="SAM" id="MobiDB-lite"/>
    </source>
</evidence>
<sequence length="81" mass="8429">MGVHKISRSKLALASGISRASLAAKLDGPVEFTVPEVNAVAHALGKSWLWVMTGQESPPRDGGGDGGAGAPSRTRTYDLRI</sequence>
<feature type="region of interest" description="Disordered" evidence="1">
    <location>
        <begin position="53"/>
        <end position="81"/>
    </location>
</feature>
<accession>A0A1X0A4E0</accession>
<dbReference type="GO" id="GO:0003677">
    <property type="term" value="F:DNA binding"/>
    <property type="evidence" value="ECO:0007669"/>
    <property type="project" value="InterPro"/>
</dbReference>
<name>A0A1X0A4E0_9MYCO</name>
<protein>
    <recommendedName>
        <fullName evidence="4">HTH cro/C1-type domain-containing protein</fullName>
    </recommendedName>
</protein>
<gene>
    <name evidence="2" type="ORF">BST13_33790</name>
</gene>
<dbReference type="STRING" id="1927124.BST13_33790"/>
<keyword evidence="3" id="KW-1185">Reference proteome</keyword>
<dbReference type="InterPro" id="IPR010982">
    <property type="entry name" value="Lambda_DNA-bd_dom_sf"/>
</dbReference>
<dbReference type="EMBL" id="MVHF01000055">
    <property type="protein sequence ID" value="ORA24943.1"/>
    <property type="molecule type" value="Genomic_DNA"/>
</dbReference>
<dbReference type="SUPFAM" id="SSF47413">
    <property type="entry name" value="lambda repressor-like DNA-binding domains"/>
    <property type="match status" value="1"/>
</dbReference>
<dbReference type="AlphaFoldDB" id="A0A1X0A4E0"/>
<evidence type="ECO:0000313" key="2">
    <source>
        <dbReference type="EMBL" id="ORA24943.1"/>
    </source>
</evidence>